<dbReference type="EMBL" id="CAJFDH010000001">
    <property type="protein sequence ID" value="CAD5206534.1"/>
    <property type="molecule type" value="Genomic_DNA"/>
</dbReference>
<dbReference type="Proteomes" id="UP000614601">
    <property type="component" value="Unassembled WGS sequence"/>
</dbReference>
<keyword evidence="4" id="KW-0812">Transmembrane</keyword>
<gene>
    <name evidence="6" type="ORF">BOKJ2_LOCUS1218</name>
</gene>
<dbReference type="PANTHER" id="PTHR23319:SF4">
    <property type="entry name" value="GRAM DOMAIN CONTAINING 1B, ISOFORM E"/>
    <property type="match status" value="1"/>
</dbReference>
<feature type="compositionally biased region" description="Low complexity" evidence="3">
    <location>
        <begin position="162"/>
        <end position="174"/>
    </location>
</feature>
<dbReference type="GO" id="GO:0005886">
    <property type="term" value="C:plasma membrane"/>
    <property type="evidence" value="ECO:0007669"/>
    <property type="project" value="TreeGrafter"/>
</dbReference>
<dbReference type="PROSITE" id="PS51778">
    <property type="entry name" value="VAST"/>
    <property type="match status" value="1"/>
</dbReference>
<dbReference type="OrthoDB" id="2162691at2759"/>
<sequence>MKESRTESRKFDLNVPKLQKLGEKLKNFVPRRDSKASRFNDVVDDGLYKTRCLYHSDAGPLLGHLAVFSDNLIFQSYDKTVNLEVLYFQVKYITLSDYGSLKSALQLYKTDDSVTIFNNLPDENEVLRILCNVWRSTHHSLLQTSGGCFMCVPKRVDRTVKVSSDSTSSSSEEFAMSKRSHSRPDVTAAKTAPANPTPTATTDTASQSSAATSTNAQKEPVSCECDDHKGTVFLDKTYNLDVDELYQILFTDNDSLNNFLKSAKRSDLRYESWTVTTHGDKKRKQRTATYTVELNNTLGPKCTHVTEVQAVVAEMGPNASDGYIITKDAVNAGVPYADCFSVLCKYCITRVGPKQTRLQVHGEVIYRKSVMSVFKSIIEKMTLSGMHDYYKNLDKYLSSCGSKESHEHRNGAGSDWVSEFQESELDTQPESESIVSQEFNLCEIRLHKELVRQRHDIRVQASYLREIRNSLRLVVVLLVLVLLVLVGTVLFPAQTGSILKSSQKQEL</sequence>
<keyword evidence="2 4" id="KW-0472">Membrane</keyword>
<dbReference type="GO" id="GO:0005789">
    <property type="term" value="C:endoplasmic reticulum membrane"/>
    <property type="evidence" value="ECO:0007669"/>
    <property type="project" value="TreeGrafter"/>
</dbReference>
<evidence type="ECO:0000256" key="1">
    <source>
        <dbReference type="ARBA" id="ARBA00004370"/>
    </source>
</evidence>
<dbReference type="GO" id="GO:0032934">
    <property type="term" value="F:sterol binding"/>
    <property type="evidence" value="ECO:0007669"/>
    <property type="project" value="TreeGrafter"/>
</dbReference>
<dbReference type="AlphaFoldDB" id="A0A811JTD0"/>
<dbReference type="EMBL" id="CAJFCW020000001">
    <property type="protein sequence ID" value="CAG9082161.1"/>
    <property type="molecule type" value="Genomic_DNA"/>
</dbReference>
<dbReference type="InterPro" id="IPR051482">
    <property type="entry name" value="Cholesterol_transport"/>
</dbReference>
<dbReference type="GO" id="GO:0140268">
    <property type="term" value="C:endoplasmic reticulum-plasma membrane contact site"/>
    <property type="evidence" value="ECO:0007669"/>
    <property type="project" value="TreeGrafter"/>
</dbReference>
<dbReference type="InterPro" id="IPR031968">
    <property type="entry name" value="VASt"/>
</dbReference>
<keyword evidence="4" id="KW-1133">Transmembrane helix</keyword>
<feature type="compositionally biased region" description="Low complexity" evidence="3">
    <location>
        <begin position="187"/>
        <end position="218"/>
    </location>
</feature>
<comment type="subcellular location">
    <subcellularLocation>
        <location evidence="1">Membrane</location>
    </subcellularLocation>
</comment>
<dbReference type="GO" id="GO:0032366">
    <property type="term" value="P:intracellular sterol transport"/>
    <property type="evidence" value="ECO:0007669"/>
    <property type="project" value="TreeGrafter"/>
</dbReference>
<comment type="caution">
    <text evidence="6">The sequence shown here is derived from an EMBL/GenBank/DDBJ whole genome shotgun (WGS) entry which is preliminary data.</text>
</comment>
<feature type="region of interest" description="Disordered" evidence="3">
    <location>
        <begin position="162"/>
        <end position="223"/>
    </location>
</feature>
<evidence type="ECO:0000259" key="5">
    <source>
        <dbReference type="PROSITE" id="PS51778"/>
    </source>
</evidence>
<organism evidence="6 7">
    <name type="scientific">Bursaphelenchus okinawaensis</name>
    <dbReference type="NCBI Taxonomy" id="465554"/>
    <lineage>
        <taxon>Eukaryota</taxon>
        <taxon>Metazoa</taxon>
        <taxon>Ecdysozoa</taxon>
        <taxon>Nematoda</taxon>
        <taxon>Chromadorea</taxon>
        <taxon>Rhabditida</taxon>
        <taxon>Tylenchina</taxon>
        <taxon>Tylenchomorpha</taxon>
        <taxon>Aphelenchoidea</taxon>
        <taxon>Aphelenchoididae</taxon>
        <taxon>Bursaphelenchus</taxon>
    </lineage>
</organism>
<evidence type="ECO:0000256" key="3">
    <source>
        <dbReference type="SAM" id="MobiDB-lite"/>
    </source>
</evidence>
<name>A0A811JTD0_9BILA</name>
<dbReference type="PANTHER" id="PTHR23319">
    <property type="entry name" value="GRAM DOMAIN CONTAINING 1B, ISOFORM E"/>
    <property type="match status" value="1"/>
</dbReference>
<protein>
    <recommendedName>
        <fullName evidence="5">VASt domain-containing protein</fullName>
    </recommendedName>
</protein>
<evidence type="ECO:0000256" key="4">
    <source>
        <dbReference type="SAM" id="Phobius"/>
    </source>
</evidence>
<feature type="domain" description="VASt" evidence="5">
    <location>
        <begin position="229"/>
        <end position="405"/>
    </location>
</feature>
<evidence type="ECO:0000256" key="2">
    <source>
        <dbReference type="ARBA" id="ARBA00023136"/>
    </source>
</evidence>
<reference evidence="6" key="1">
    <citation type="submission" date="2020-09" db="EMBL/GenBank/DDBJ databases">
        <authorList>
            <person name="Kikuchi T."/>
        </authorList>
    </citation>
    <scope>NUCLEOTIDE SEQUENCE</scope>
    <source>
        <strain evidence="6">SH1</strain>
    </source>
</reference>
<evidence type="ECO:0000313" key="7">
    <source>
        <dbReference type="Proteomes" id="UP000614601"/>
    </source>
</evidence>
<proteinExistence type="predicted"/>
<keyword evidence="7" id="KW-1185">Reference proteome</keyword>
<evidence type="ECO:0000313" key="6">
    <source>
        <dbReference type="EMBL" id="CAD5206534.1"/>
    </source>
</evidence>
<dbReference type="GO" id="GO:0120015">
    <property type="term" value="F:sterol transfer activity"/>
    <property type="evidence" value="ECO:0007669"/>
    <property type="project" value="TreeGrafter"/>
</dbReference>
<dbReference type="Pfam" id="PF16016">
    <property type="entry name" value="VASt"/>
    <property type="match status" value="1"/>
</dbReference>
<accession>A0A811JTD0</accession>
<feature type="transmembrane region" description="Helical" evidence="4">
    <location>
        <begin position="473"/>
        <end position="493"/>
    </location>
</feature>
<dbReference type="Proteomes" id="UP000783686">
    <property type="component" value="Unassembled WGS sequence"/>
</dbReference>